<evidence type="ECO:0000313" key="6">
    <source>
        <dbReference type="Proteomes" id="UP000285613"/>
    </source>
</evidence>
<dbReference type="SUPFAM" id="SSF56349">
    <property type="entry name" value="DNA breaking-rejoining enzymes"/>
    <property type="match status" value="1"/>
</dbReference>
<evidence type="ECO:0000256" key="1">
    <source>
        <dbReference type="ARBA" id="ARBA00023172"/>
    </source>
</evidence>
<evidence type="ECO:0000313" key="4">
    <source>
        <dbReference type="EMBL" id="RHL95465.1"/>
    </source>
</evidence>
<dbReference type="PROSITE" id="PS51898">
    <property type="entry name" value="TYR_RECOMBINASE"/>
    <property type="match status" value="1"/>
</dbReference>
<reference evidence="5 6" key="1">
    <citation type="submission" date="2018-08" db="EMBL/GenBank/DDBJ databases">
        <title>A genome reference for cultivated species of the human gut microbiota.</title>
        <authorList>
            <person name="Zou Y."/>
            <person name="Xue W."/>
            <person name="Luo G."/>
        </authorList>
    </citation>
    <scope>NUCLEOTIDE SEQUENCE [LARGE SCALE GENOMIC DNA]</scope>
    <source>
        <strain evidence="4 6">AF36-12AT</strain>
        <strain evidence="3 5">OF05-12</strain>
    </source>
</reference>
<dbReference type="EMBL" id="QRPH01000004">
    <property type="protein sequence ID" value="RHL95465.1"/>
    <property type="molecule type" value="Genomic_DNA"/>
</dbReference>
<dbReference type="InterPro" id="IPR011010">
    <property type="entry name" value="DNA_brk_join_enz"/>
</dbReference>
<dbReference type="Proteomes" id="UP000285613">
    <property type="component" value="Unassembled WGS sequence"/>
</dbReference>
<evidence type="ECO:0000259" key="2">
    <source>
        <dbReference type="PROSITE" id="PS51898"/>
    </source>
</evidence>
<dbReference type="GO" id="GO:0006310">
    <property type="term" value="P:DNA recombination"/>
    <property type="evidence" value="ECO:0007669"/>
    <property type="project" value="UniProtKB-KW"/>
</dbReference>
<dbReference type="InterPro" id="IPR002104">
    <property type="entry name" value="Integrase_catalytic"/>
</dbReference>
<evidence type="ECO:0000313" key="3">
    <source>
        <dbReference type="EMBL" id="RGP03517.1"/>
    </source>
</evidence>
<name>A0A3E5HNV4_BIFPS</name>
<feature type="domain" description="Tyr recombinase" evidence="2">
    <location>
        <begin position="7"/>
        <end position="73"/>
    </location>
</feature>
<sequence length="73" mass="8342">MGGKEARTMNFWTKDEYLRFSDATVDAPRTFVIFEVLYWTGIREGELLALTPDSFDWKKSTIAGLATVCWTVS</sequence>
<dbReference type="AlphaFoldDB" id="A0A3E5HNV4"/>
<dbReference type="GO" id="GO:0015074">
    <property type="term" value="P:DNA integration"/>
    <property type="evidence" value="ECO:0007669"/>
    <property type="project" value="InterPro"/>
</dbReference>
<dbReference type="InterPro" id="IPR013762">
    <property type="entry name" value="Integrase-like_cat_sf"/>
</dbReference>
<proteinExistence type="predicted"/>
<keyword evidence="1" id="KW-0233">DNA recombination</keyword>
<evidence type="ECO:0000313" key="5">
    <source>
        <dbReference type="Proteomes" id="UP000261031"/>
    </source>
</evidence>
<comment type="caution">
    <text evidence="3">The sequence shown here is derived from an EMBL/GenBank/DDBJ whole genome shotgun (WGS) entry which is preliminary data.</text>
</comment>
<dbReference type="Proteomes" id="UP000261031">
    <property type="component" value="Unassembled WGS sequence"/>
</dbReference>
<dbReference type="GO" id="GO:0003677">
    <property type="term" value="F:DNA binding"/>
    <property type="evidence" value="ECO:0007669"/>
    <property type="project" value="InterPro"/>
</dbReference>
<dbReference type="EMBL" id="QSWD01000002">
    <property type="protein sequence ID" value="RGP03517.1"/>
    <property type="molecule type" value="Genomic_DNA"/>
</dbReference>
<dbReference type="Gene3D" id="1.10.443.10">
    <property type="entry name" value="Intergrase catalytic core"/>
    <property type="match status" value="1"/>
</dbReference>
<gene>
    <name evidence="4" type="ORF">DWZ91_06465</name>
    <name evidence="3" type="ORF">DXA79_03245</name>
</gene>
<organism evidence="3 5">
    <name type="scientific">Bifidobacterium pseudocatenulatum</name>
    <dbReference type="NCBI Taxonomy" id="28026"/>
    <lineage>
        <taxon>Bacteria</taxon>
        <taxon>Bacillati</taxon>
        <taxon>Actinomycetota</taxon>
        <taxon>Actinomycetes</taxon>
        <taxon>Bifidobacteriales</taxon>
        <taxon>Bifidobacteriaceae</taxon>
        <taxon>Bifidobacterium</taxon>
    </lineage>
</organism>
<accession>A0A3E5HNV4</accession>
<protein>
    <recommendedName>
        <fullName evidence="2">Tyr recombinase domain-containing protein</fullName>
    </recommendedName>
</protein>